<dbReference type="GO" id="GO:0019674">
    <property type="term" value="P:NAD+ metabolic process"/>
    <property type="evidence" value="ECO:0007669"/>
    <property type="project" value="InterPro"/>
</dbReference>
<dbReference type="EMBL" id="FNVS01000012">
    <property type="protein sequence ID" value="SEG02046.1"/>
    <property type="molecule type" value="Genomic_DNA"/>
</dbReference>
<dbReference type="EC" id="2.7.1.23" evidence="6"/>
<dbReference type="InterPro" id="IPR002504">
    <property type="entry name" value="NADK"/>
</dbReference>
<accession>A0A8G2F1U5</accession>
<reference evidence="7 8" key="1">
    <citation type="submission" date="2016-10" db="EMBL/GenBank/DDBJ databases">
        <authorList>
            <person name="Varghese N."/>
            <person name="Submissions S."/>
        </authorList>
    </citation>
    <scope>NUCLEOTIDE SEQUENCE [LARGE SCALE GENOMIC DNA]</scope>
    <source>
        <strain evidence="7 8">DSM 29073</strain>
    </source>
</reference>
<dbReference type="InterPro" id="IPR017438">
    <property type="entry name" value="ATP-NAD_kinase_N"/>
</dbReference>
<feature type="binding site" evidence="6">
    <location>
        <begin position="145"/>
        <end position="146"/>
    </location>
    <ligand>
        <name>NAD(+)</name>
        <dbReference type="ChEBI" id="CHEBI:57540"/>
    </ligand>
</feature>
<evidence type="ECO:0000313" key="7">
    <source>
        <dbReference type="EMBL" id="SEG02046.1"/>
    </source>
</evidence>
<dbReference type="GO" id="GO:0051287">
    <property type="term" value="F:NAD binding"/>
    <property type="evidence" value="ECO:0007669"/>
    <property type="project" value="UniProtKB-ARBA"/>
</dbReference>
<dbReference type="Pfam" id="PF01513">
    <property type="entry name" value="NAD_kinase"/>
    <property type="match status" value="1"/>
</dbReference>
<comment type="cofactor">
    <cofactor evidence="6">
        <name>a divalent metal cation</name>
        <dbReference type="ChEBI" id="CHEBI:60240"/>
    </cofactor>
</comment>
<keyword evidence="2 6" id="KW-0418">Kinase</keyword>
<comment type="function">
    <text evidence="6">Involved in the regulation of the intracellular balance of NAD and NADP, and is a key enzyme in the biosynthesis of NADP. Catalyzes specifically the phosphorylation on 2'-hydroxyl of the adenosine moiety of NAD to yield NADP.</text>
</comment>
<feature type="binding site" evidence="6">
    <location>
        <begin position="72"/>
        <end position="73"/>
    </location>
    <ligand>
        <name>NAD(+)</name>
        <dbReference type="ChEBI" id="CHEBI:57540"/>
    </ligand>
</feature>
<evidence type="ECO:0000313" key="8">
    <source>
        <dbReference type="Proteomes" id="UP000236725"/>
    </source>
</evidence>
<dbReference type="AlphaFoldDB" id="A0A8G2F1U5"/>
<dbReference type="HAMAP" id="MF_00361">
    <property type="entry name" value="NAD_kinase"/>
    <property type="match status" value="1"/>
</dbReference>
<proteinExistence type="inferred from homology"/>
<dbReference type="RefSeq" id="WP_103983733.1">
    <property type="nucleotide sequence ID" value="NZ_FNVS01000012.1"/>
</dbReference>
<protein>
    <recommendedName>
        <fullName evidence="6">NAD kinase</fullName>
        <ecNumber evidence="6">2.7.1.23</ecNumber>
    </recommendedName>
    <alternativeName>
        <fullName evidence="6">ATP-dependent NAD kinase</fullName>
    </alternativeName>
</protein>
<keyword evidence="6" id="KW-0963">Cytoplasm</keyword>
<dbReference type="InterPro" id="IPR017437">
    <property type="entry name" value="ATP-NAD_kinase_PpnK-typ_C"/>
</dbReference>
<dbReference type="GO" id="GO:0005524">
    <property type="term" value="F:ATP binding"/>
    <property type="evidence" value="ECO:0007669"/>
    <property type="project" value="UniProtKB-KW"/>
</dbReference>
<sequence length="291" mass="32606">MKVGVFGSKHQVEKQNLIKRLFEKLHTLEAEVYVDSLFYTFLTDALGYEPPMSGLISGDEFNLDAALSIGGDGTFLRTAARVNKQNIPILGINTGRLGFLADVSSNEVEDTLEELFKNYYRIEERTLLRLHTEDHIYHGYNYALNEIAILKRDTSSMITIHTSLNEDYLTSYQADGLVVATPTGSTAYSMSVNGPIILPQSNNIVLSPVAPHSLNVRPLVIPDSYTITLGVESRSSNFLIALDGRSEVFPTGIKLEISKANYTTKVIKRYNHTFYQTLREKLMWGADARMK</sequence>
<evidence type="ECO:0000256" key="3">
    <source>
        <dbReference type="ARBA" id="ARBA00022857"/>
    </source>
</evidence>
<keyword evidence="3 6" id="KW-0521">NADP</keyword>
<evidence type="ECO:0000256" key="5">
    <source>
        <dbReference type="ARBA" id="ARBA00047925"/>
    </source>
</evidence>
<dbReference type="Pfam" id="PF20143">
    <property type="entry name" value="NAD_kinase_C"/>
    <property type="match status" value="1"/>
</dbReference>
<dbReference type="GO" id="GO:0005737">
    <property type="term" value="C:cytoplasm"/>
    <property type="evidence" value="ECO:0007669"/>
    <property type="project" value="UniProtKB-SubCell"/>
</dbReference>
<comment type="similarity">
    <text evidence="6">Belongs to the NAD kinase family.</text>
</comment>
<feature type="active site" description="Proton acceptor" evidence="6">
    <location>
        <position position="72"/>
    </location>
</feature>
<gene>
    <name evidence="6" type="primary">nadK</name>
    <name evidence="7" type="ORF">SAMN05444001_11268</name>
</gene>
<dbReference type="SUPFAM" id="SSF111331">
    <property type="entry name" value="NAD kinase/diacylglycerol kinase-like"/>
    <property type="match status" value="1"/>
</dbReference>
<dbReference type="Gene3D" id="3.40.50.10330">
    <property type="entry name" value="Probable inorganic polyphosphate/atp-NAD kinase, domain 1"/>
    <property type="match status" value="1"/>
</dbReference>
<feature type="binding site" evidence="6">
    <location>
        <position position="210"/>
    </location>
    <ligand>
        <name>NAD(+)</name>
        <dbReference type="ChEBI" id="CHEBI:57540"/>
    </ligand>
</feature>
<comment type="subcellular location">
    <subcellularLocation>
        <location evidence="6">Cytoplasm</location>
    </subcellularLocation>
</comment>
<dbReference type="Proteomes" id="UP000236725">
    <property type="component" value="Unassembled WGS sequence"/>
</dbReference>
<dbReference type="Gene3D" id="2.60.200.30">
    <property type="entry name" value="Probable inorganic polyphosphate/atp-NAD kinase, domain 2"/>
    <property type="match status" value="1"/>
</dbReference>
<evidence type="ECO:0000256" key="2">
    <source>
        <dbReference type="ARBA" id="ARBA00022777"/>
    </source>
</evidence>
<comment type="catalytic activity">
    <reaction evidence="5 6">
        <text>NAD(+) + ATP = ADP + NADP(+) + H(+)</text>
        <dbReference type="Rhea" id="RHEA:18629"/>
        <dbReference type="ChEBI" id="CHEBI:15378"/>
        <dbReference type="ChEBI" id="CHEBI:30616"/>
        <dbReference type="ChEBI" id="CHEBI:57540"/>
        <dbReference type="ChEBI" id="CHEBI:58349"/>
        <dbReference type="ChEBI" id="CHEBI:456216"/>
        <dbReference type="EC" id="2.7.1.23"/>
    </reaction>
</comment>
<keyword evidence="8" id="KW-1185">Reference proteome</keyword>
<name>A0A8G2F1U5_9BACT</name>
<dbReference type="PANTHER" id="PTHR20275:SF0">
    <property type="entry name" value="NAD KINASE"/>
    <property type="match status" value="1"/>
</dbReference>
<feature type="binding site" evidence="6">
    <location>
        <begin position="186"/>
        <end position="191"/>
    </location>
    <ligand>
        <name>NAD(+)</name>
        <dbReference type="ChEBI" id="CHEBI:57540"/>
    </ligand>
</feature>
<keyword evidence="1 6" id="KW-0808">Transferase</keyword>
<dbReference type="GO" id="GO:0006741">
    <property type="term" value="P:NADP+ biosynthetic process"/>
    <property type="evidence" value="ECO:0007669"/>
    <property type="project" value="UniProtKB-UniRule"/>
</dbReference>
<dbReference type="NCBIfam" id="NF002521">
    <property type="entry name" value="PRK01911.1"/>
    <property type="match status" value="1"/>
</dbReference>
<organism evidence="7 8">
    <name type="scientific">Parabacteroides chinchillae</name>
    <dbReference type="NCBI Taxonomy" id="871327"/>
    <lineage>
        <taxon>Bacteria</taxon>
        <taxon>Pseudomonadati</taxon>
        <taxon>Bacteroidota</taxon>
        <taxon>Bacteroidia</taxon>
        <taxon>Bacteroidales</taxon>
        <taxon>Tannerellaceae</taxon>
        <taxon>Parabacteroides</taxon>
    </lineage>
</organism>
<dbReference type="GO" id="GO:0003951">
    <property type="term" value="F:NAD+ kinase activity"/>
    <property type="evidence" value="ECO:0007669"/>
    <property type="project" value="UniProtKB-UniRule"/>
</dbReference>
<evidence type="ECO:0000256" key="4">
    <source>
        <dbReference type="ARBA" id="ARBA00023027"/>
    </source>
</evidence>
<feature type="binding site" evidence="6">
    <location>
        <position position="77"/>
    </location>
    <ligand>
        <name>NAD(+)</name>
        <dbReference type="ChEBI" id="CHEBI:57540"/>
    </ligand>
</feature>
<feature type="binding site" evidence="6">
    <location>
        <position position="175"/>
    </location>
    <ligand>
        <name>NAD(+)</name>
        <dbReference type="ChEBI" id="CHEBI:57540"/>
    </ligand>
</feature>
<dbReference type="InterPro" id="IPR016064">
    <property type="entry name" value="NAD/diacylglycerol_kinase_sf"/>
</dbReference>
<comment type="caution">
    <text evidence="6">Lacks conserved residue(s) required for the propagation of feature annotation.</text>
</comment>
<keyword evidence="4 6" id="KW-0520">NAD</keyword>
<dbReference type="PANTHER" id="PTHR20275">
    <property type="entry name" value="NAD KINASE"/>
    <property type="match status" value="1"/>
</dbReference>
<evidence type="ECO:0000256" key="1">
    <source>
        <dbReference type="ARBA" id="ARBA00022679"/>
    </source>
</evidence>
<evidence type="ECO:0000256" key="6">
    <source>
        <dbReference type="HAMAP-Rule" id="MF_00361"/>
    </source>
</evidence>
<keyword evidence="6" id="KW-0067">ATP-binding</keyword>
<comment type="caution">
    <text evidence="7">The sequence shown here is derived from an EMBL/GenBank/DDBJ whole genome shotgun (WGS) entry which is preliminary data.</text>
</comment>
<keyword evidence="6" id="KW-0547">Nucleotide-binding</keyword>
<dbReference type="GO" id="GO:0046872">
    <property type="term" value="F:metal ion binding"/>
    <property type="evidence" value="ECO:0007669"/>
    <property type="project" value="UniProtKB-UniRule"/>
</dbReference>